<dbReference type="GO" id="GO:0019901">
    <property type="term" value="F:protein kinase binding"/>
    <property type="evidence" value="ECO:0007669"/>
    <property type="project" value="InterPro"/>
</dbReference>
<name>H0WBA3_CAVPO</name>
<keyword evidence="3" id="KW-1185">Reference proteome</keyword>
<dbReference type="InterPro" id="IPR057742">
    <property type="entry name" value="Speedy_E"/>
</dbReference>
<protein>
    <recommendedName>
        <fullName evidence="4">Speedy/RINGO cell cycle regulator family member E4</fullName>
    </recommendedName>
</protein>
<reference evidence="3" key="1">
    <citation type="journal article" date="2011" name="Nature">
        <title>A high-resolution map of human evolutionary constraint using 29 mammals.</title>
        <authorList>
            <person name="Lindblad-Toh K."/>
            <person name="Garber M."/>
            <person name="Zuk O."/>
            <person name="Lin M.F."/>
            <person name="Parker B.J."/>
            <person name="Washietl S."/>
            <person name="Kheradpour P."/>
            <person name="Ernst J."/>
            <person name="Jordan G."/>
            <person name="Mauceli E."/>
            <person name="Ward L.D."/>
            <person name="Lowe C.B."/>
            <person name="Holloway A.K."/>
            <person name="Clamp M."/>
            <person name="Gnerre S."/>
            <person name="Alfoldi J."/>
            <person name="Beal K."/>
            <person name="Chang J."/>
            <person name="Clawson H."/>
            <person name="Cuff J."/>
            <person name="Di Palma F."/>
            <person name="Fitzgerald S."/>
            <person name="Flicek P."/>
            <person name="Guttman M."/>
            <person name="Hubisz M.J."/>
            <person name="Jaffe D.B."/>
            <person name="Jungreis I."/>
            <person name="Kent W.J."/>
            <person name="Kostka D."/>
            <person name="Lara M."/>
            <person name="Martins A.L."/>
            <person name="Massingham T."/>
            <person name="Moltke I."/>
            <person name="Raney B.J."/>
            <person name="Rasmussen M.D."/>
            <person name="Robinson J."/>
            <person name="Stark A."/>
            <person name="Vilella A.J."/>
            <person name="Wen J."/>
            <person name="Xie X."/>
            <person name="Zody M.C."/>
            <person name="Baldwin J."/>
            <person name="Bloom T."/>
            <person name="Chin C.W."/>
            <person name="Heiman D."/>
            <person name="Nicol R."/>
            <person name="Nusbaum C."/>
            <person name="Young S."/>
            <person name="Wilkinson J."/>
            <person name="Worley K.C."/>
            <person name="Kovar C.L."/>
            <person name="Muzny D.M."/>
            <person name="Gibbs R.A."/>
            <person name="Cree A."/>
            <person name="Dihn H.H."/>
            <person name="Fowler G."/>
            <person name="Jhangiani S."/>
            <person name="Joshi V."/>
            <person name="Lee S."/>
            <person name="Lewis L.R."/>
            <person name="Nazareth L.V."/>
            <person name="Okwuonu G."/>
            <person name="Santibanez J."/>
            <person name="Warren W.C."/>
            <person name="Mardis E.R."/>
            <person name="Weinstock G.M."/>
            <person name="Wilson R.K."/>
            <person name="Delehaunty K."/>
            <person name="Dooling D."/>
            <person name="Fronik C."/>
            <person name="Fulton L."/>
            <person name="Fulton B."/>
            <person name="Graves T."/>
            <person name="Minx P."/>
            <person name="Sodergren E."/>
            <person name="Birney E."/>
            <person name="Margulies E.H."/>
            <person name="Herrero J."/>
            <person name="Green E.D."/>
            <person name="Haussler D."/>
            <person name="Siepel A."/>
            <person name="Goldman N."/>
            <person name="Pollard K.S."/>
            <person name="Pedersen J.S."/>
            <person name="Lander E.S."/>
            <person name="Kellis M."/>
        </authorList>
    </citation>
    <scope>NUCLEOTIDE SEQUENCE [LARGE SCALE GENOMIC DNA]</scope>
    <source>
        <strain evidence="3">2N</strain>
    </source>
</reference>
<proteinExistence type="inferred from homology"/>
<dbReference type="Proteomes" id="UP000005447">
    <property type="component" value="Unassembled WGS sequence"/>
</dbReference>
<sequence length="184" mass="21891">MLVALSPLSWACPQKRKRDCSSESGEMPCGLKRKMKRKHLCSVLPVYHEAFTRLLEDPVIKIFLAWDENLRASDKYLLAMVIAYFSRAGLFPRKYQRIQFFLALYLANDMEEDDQIPKQAILLFLYTWNLKKVPQFHKLRYQFICYMDWNLRVTREECEEIQAYDPALWVWSRDRALTLDPGTL</sequence>
<dbReference type="InParanoid" id="H0WBA3"/>
<reference evidence="2" key="3">
    <citation type="submission" date="2025-09" db="UniProtKB">
        <authorList>
            <consortium name="Ensembl"/>
        </authorList>
    </citation>
    <scope>IDENTIFICATION</scope>
    <source>
        <strain evidence="2">2N</strain>
    </source>
</reference>
<evidence type="ECO:0000256" key="1">
    <source>
        <dbReference type="ARBA" id="ARBA00010932"/>
    </source>
</evidence>
<comment type="similarity">
    <text evidence="1">Belongs to the Speedy/Ringo family.</text>
</comment>
<reference evidence="2" key="2">
    <citation type="submission" date="2025-08" db="UniProtKB">
        <authorList>
            <consortium name="Ensembl"/>
        </authorList>
    </citation>
    <scope>IDENTIFICATION</scope>
    <source>
        <strain evidence="2">2N</strain>
    </source>
</reference>
<dbReference type="OMA" id="YGKDHSQ"/>
<dbReference type="EMBL" id="AAKN02032219">
    <property type="status" value="NOT_ANNOTATED_CDS"/>
    <property type="molecule type" value="Genomic_DNA"/>
</dbReference>
<dbReference type="PANTHER" id="PTHR31156">
    <property type="entry name" value="WBSCR19-LIKE PROTEIN"/>
    <property type="match status" value="1"/>
</dbReference>
<dbReference type="FunCoup" id="H0WBA3">
    <property type="interactions" value="114"/>
</dbReference>
<dbReference type="STRING" id="10141.ENSCPOP00000020269"/>
<dbReference type="GeneTree" id="ENSGT00940000154173"/>
<dbReference type="AlphaFoldDB" id="H0WBA3"/>
<accession>H0WBA3</accession>
<dbReference type="Ensembl" id="ENSCPOT00000025117.2">
    <property type="protein sequence ID" value="ENSCPOP00000020269.2"/>
    <property type="gene ID" value="ENSCPOG00000024956.2"/>
</dbReference>
<evidence type="ECO:0000313" key="2">
    <source>
        <dbReference type="Ensembl" id="ENSCPOP00000020269.2"/>
    </source>
</evidence>
<dbReference type="InterPro" id="IPR020984">
    <property type="entry name" value="Speedy"/>
</dbReference>
<dbReference type="Pfam" id="PF11357">
    <property type="entry name" value="Spy1"/>
    <property type="match status" value="1"/>
</dbReference>
<dbReference type="VEuPathDB" id="HostDB:ENSCPOG00000024956"/>
<evidence type="ECO:0008006" key="4">
    <source>
        <dbReference type="Google" id="ProtNLM"/>
    </source>
</evidence>
<dbReference type="HOGENOM" id="CLU_070353_3_0_1"/>
<evidence type="ECO:0000313" key="3">
    <source>
        <dbReference type="Proteomes" id="UP000005447"/>
    </source>
</evidence>
<organism evidence="2 3">
    <name type="scientific">Cavia porcellus</name>
    <name type="common">Guinea pig</name>
    <dbReference type="NCBI Taxonomy" id="10141"/>
    <lineage>
        <taxon>Eukaryota</taxon>
        <taxon>Metazoa</taxon>
        <taxon>Chordata</taxon>
        <taxon>Craniata</taxon>
        <taxon>Vertebrata</taxon>
        <taxon>Euteleostomi</taxon>
        <taxon>Mammalia</taxon>
        <taxon>Eutheria</taxon>
        <taxon>Euarchontoglires</taxon>
        <taxon>Glires</taxon>
        <taxon>Rodentia</taxon>
        <taxon>Hystricomorpha</taxon>
        <taxon>Caviidae</taxon>
        <taxon>Cavia</taxon>
    </lineage>
</organism>